<reference evidence="2" key="1">
    <citation type="submission" date="2023-10" db="EMBL/GenBank/DDBJ databases">
        <authorList>
            <person name="Chen Y."/>
            <person name="Shah S."/>
            <person name="Dougan E. K."/>
            <person name="Thang M."/>
            <person name="Chan C."/>
        </authorList>
    </citation>
    <scope>NUCLEOTIDE SEQUENCE [LARGE SCALE GENOMIC DNA]</scope>
</reference>
<dbReference type="EMBL" id="CAUYUJ010014795">
    <property type="protein sequence ID" value="CAK0846111.1"/>
    <property type="molecule type" value="Genomic_DNA"/>
</dbReference>
<dbReference type="Proteomes" id="UP001189429">
    <property type="component" value="Unassembled WGS sequence"/>
</dbReference>
<proteinExistence type="predicted"/>
<feature type="region of interest" description="Disordered" evidence="1">
    <location>
        <begin position="1"/>
        <end position="22"/>
    </location>
</feature>
<accession>A0ABN9TJG9</accession>
<evidence type="ECO:0000313" key="2">
    <source>
        <dbReference type="EMBL" id="CAK0846111.1"/>
    </source>
</evidence>
<protein>
    <submittedName>
        <fullName evidence="2">Uncharacterized protein</fullName>
    </submittedName>
</protein>
<gene>
    <name evidence="2" type="ORF">PCOR1329_LOCUS39714</name>
</gene>
<name>A0ABN9TJG9_9DINO</name>
<organism evidence="2 3">
    <name type="scientific">Prorocentrum cordatum</name>
    <dbReference type="NCBI Taxonomy" id="2364126"/>
    <lineage>
        <taxon>Eukaryota</taxon>
        <taxon>Sar</taxon>
        <taxon>Alveolata</taxon>
        <taxon>Dinophyceae</taxon>
        <taxon>Prorocentrales</taxon>
        <taxon>Prorocentraceae</taxon>
        <taxon>Prorocentrum</taxon>
    </lineage>
</organism>
<evidence type="ECO:0000313" key="3">
    <source>
        <dbReference type="Proteomes" id="UP001189429"/>
    </source>
</evidence>
<keyword evidence="3" id="KW-1185">Reference proteome</keyword>
<sequence>MEEVPVPADVQAAEPQLPPRMPELEEVPVTADVQACWESCGGLELDPVLGSGAVVLMDAEWMVRRARTGGVLEPRQAFAADGLRAPQRRQGRHGR</sequence>
<comment type="caution">
    <text evidence="2">The sequence shown here is derived from an EMBL/GenBank/DDBJ whole genome shotgun (WGS) entry which is preliminary data.</text>
</comment>
<evidence type="ECO:0000256" key="1">
    <source>
        <dbReference type="SAM" id="MobiDB-lite"/>
    </source>
</evidence>